<dbReference type="InterPro" id="IPR012677">
    <property type="entry name" value="Nucleotide-bd_a/b_plait_sf"/>
</dbReference>
<reference evidence="4" key="1">
    <citation type="submission" date="2009-02" db="EMBL/GenBank/DDBJ databases">
        <title>Full length sequence-verified cDNA sequences from Sitka spruce (Picea sitchensis).</title>
        <authorList>
            <person name="Reid K.E."/>
            <person name="Liao N."/>
            <person name="Ralph S."/>
            <person name="Kolosova N."/>
            <person name="Oddy C."/>
            <person name="Moore R."/>
            <person name="Mayo M."/>
            <person name="Wagner S."/>
            <person name="King J."/>
            <person name="Yanchuk A."/>
            <person name="Holt R."/>
            <person name="Jones S."/>
            <person name="Marra M."/>
            <person name="Ritland C.E."/>
            <person name="Ritland K."/>
            <person name="Bohlmann J."/>
        </authorList>
    </citation>
    <scope>NUCLEOTIDE SEQUENCE</scope>
    <source>
        <tissue evidence="4">Bark</tissue>
    </source>
</reference>
<evidence type="ECO:0000313" key="4">
    <source>
        <dbReference type="EMBL" id="ACN40817.1"/>
    </source>
</evidence>
<keyword evidence="1 2" id="KW-0694">RNA-binding</keyword>
<dbReference type="OMA" id="GMRITIV"/>
<dbReference type="CDD" id="cd21618">
    <property type="entry name" value="RRM_AtNSRA_like"/>
    <property type="match status" value="1"/>
</dbReference>
<accession>C0PSM7</accession>
<dbReference type="Pfam" id="PF00076">
    <property type="entry name" value="RRM_1"/>
    <property type="match status" value="1"/>
</dbReference>
<dbReference type="SUPFAM" id="SSF54928">
    <property type="entry name" value="RNA-binding domain, RBD"/>
    <property type="match status" value="1"/>
</dbReference>
<dbReference type="GO" id="GO:0003723">
    <property type="term" value="F:RNA binding"/>
    <property type="evidence" value="ECO:0007669"/>
    <property type="project" value="UniProtKB-UniRule"/>
</dbReference>
<proteinExistence type="evidence at transcript level"/>
<feature type="domain" description="RRM" evidence="3">
    <location>
        <begin position="204"/>
        <end position="291"/>
    </location>
</feature>
<dbReference type="PANTHER" id="PTHR10501">
    <property type="entry name" value="U1 SMALL NUCLEAR RIBONUCLEOPROTEIN A/U2 SMALL NUCLEAR RIBONUCLEOPROTEIN B"/>
    <property type="match status" value="1"/>
</dbReference>
<organism evidence="4">
    <name type="scientific">Picea sitchensis</name>
    <name type="common">Sitka spruce</name>
    <name type="synonym">Pinus sitchensis</name>
    <dbReference type="NCBI Taxonomy" id="3332"/>
    <lineage>
        <taxon>Eukaryota</taxon>
        <taxon>Viridiplantae</taxon>
        <taxon>Streptophyta</taxon>
        <taxon>Embryophyta</taxon>
        <taxon>Tracheophyta</taxon>
        <taxon>Spermatophyta</taxon>
        <taxon>Pinopsida</taxon>
        <taxon>Pinidae</taxon>
        <taxon>Conifers I</taxon>
        <taxon>Pinales</taxon>
        <taxon>Pinaceae</taxon>
        <taxon>Picea</taxon>
    </lineage>
</organism>
<name>C0PSM7_PICSI</name>
<protein>
    <recommendedName>
        <fullName evidence="3">RRM domain-containing protein</fullName>
    </recommendedName>
</protein>
<dbReference type="SMART" id="SM00360">
    <property type="entry name" value="RRM"/>
    <property type="match status" value="1"/>
</dbReference>
<evidence type="ECO:0000256" key="1">
    <source>
        <dbReference type="ARBA" id="ARBA00022884"/>
    </source>
</evidence>
<evidence type="ECO:0000259" key="3">
    <source>
        <dbReference type="PROSITE" id="PS50102"/>
    </source>
</evidence>
<dbReference type="AlphaFoldDB" id="C0PSM7"/>
<dbReference type="InterPro" id="IPR035979">
    <property type="entry name" value="RBD_domain_sf"/>
</dbReference>
<dbReference type="Gene3D" id="3.30.70.330">
    <property type="match status" value="1"/>
</dbReference>
<dbReference type="PROSITE" id="PS50102">
    <property type="entry name" value="RRM"/>
    <property type="match status" value="1"/>
</dbReference>
<evidence type="ECO:0000256" key="2">
    <source>
        <dbReference type="PROSITE-ProRule" id="PRU00176"/>
    </source>
</evidence>
<sequence>MGDAYWRYAAERGGLPPAGGLDLAGIQTSRDYPGYLPRESSQPTGRDFPGFLPREISQPVGRDIPGYLPRENPQLNDRIAHSMLRTHDPLGAPSETLRNGISPYGAGGLTASEISSLGGGSGIGVGGLSGGVGPGGGSRIGLGGVAAGAGAGLLGPAPLNDPVLMGQRQGGVGIDPALARLPDSAISGSTFRLPDHLKPDESSNTIFIEGLPADCSRREVAHIFRPFIGYKQIKVIHKEPRRAGGEPYVLCFVEFTDAKCALTALSALKGYKFDEHEHDSSSSLKLQLANFPGSRPAVTPLRDELLRH</sequence>
<dbReference type="InterPro" id="IPR000504">
    <property type="entry name" value="RRM_dom"/>
</dbReference>
<dbReference type="EMBL" id="BT071354">
    <property type="protein sequence ID" value="ACN40817.1"/>
    <property type="molecule type" value="mRNA"/>
</dbReference>